<comment type="caution">
    <text evidence="2">The sequence shown here is derived from an EMBL/GenBank/DDBJ whole genome shotgun (WGS) entry which is preliminary data.</text>
</comment>
<dbReference type="AlphaFoldDB" id="A0A947GDD3"/>
<organism evidence="2 3">
    <name type="scientific">Prosthecodimorpha staleyi</name>
    <dbReference type="NCBI Taxonomy" id="2840188"/>
    <lineage>
        <taxon>Bacteria</taxon>
        <taxon>Pseudomonadati</taxon>
        <taxon>Pseudomonadota</taxon>
        <taxon>Alphaproteobacteria</taxon>
        <taxon>Hyphomicrobiales</taxon>
        <taxon>Ancalomicrobiaceae</taxon>
        <taxon>Prosthecodimorpha</taxon>
    </lineage>
</organism>
<dbReference type="InterPro" id="IPR001769">
    <property type="entry name" value="Gingipain"/>
</dbReference>
<dbReference type="Pfam" id="PF01364">
    <property type="entry name" value="Peptidase_C25"/>
    <property type="match status" value="1"/>
</dbReference>
<dbReference type="Proteomes" id="UP000766595">
    <property type="component" value="Unassembled WGS sequence"/>
</dbReference>
<dbReference type="GO" id="GO:0008234">
    <property type="term" value="F:cysteine-type peptidase activity"/>
    <property type="evidence" value="ECO:0007669"/>
    <property type="project" value="InterPro"/>
</dbReference>
<dbReference type="Gene3D" id="3.40.50.1460">
    <property type="match status" value="1"/>
</dbReference>
<dbReference type="GO" id="GO:0006508">
    <property type="term" value="P:proteolysis"/>
    <property type="evidence" value="ECO:0007669"/>
    <property type="project" value="InterPro"/>
</dbReference>
<dbReference type="RefSeq" id="WP_261968773.1">
    <property type="nucleotide sequence ID" value="NZ_JAHHZF010000005.1"/>
</dbReference>
<feature type="domain" description="Gingipain" evidence="1">
    <location>
        <begin position="260"/>
        <end position="368"/>
    </location>
</feature>
<keyword evidence="3" id="KW-1185">Reference proteome</keyword>
<sequence>MKLIIRNRTASVEKYGEDGLRRLDESLANLIAADAARGIETRIVDVDDARQMADISSPPVTLRQSAQQLKAAIDGLDKALNPDFFVLLDGPDILPHVDLRMPKGLHEDPDPNIPSDLPYACSAPYSPYPTRYGAVTRVVGRLPAPPADHDSLGFMLRQIDRLVRHKPAARSDFAVPFALTAKVWDVSTRLSIEKVFGSDREVLVSPPSGPSGLDVALGRLPHFINCHGADSDVQFYGQDDASMPVALTSTGLAGPVRAGTVAVAECCYGAQLFDPDLTGGTLPIALTYLDQGAVGFLGSTNIAYGPADSNGQADVLTHLFMAGVRRGLTLGRALLEARQEFVRSQSLANPTNLKTLAQFVLLGDPSIQACAEAVRRTDLAFAMPELQGLNVKSRAVLKASGIAAAGQALYLTGKEIDGNFHLRFDDALDRIAGRYGFSKVKPRVLDVRGGAVLGRQLKARMETRANVVYCQRIEGAGKSVRIRVLNVAVANDRLVKIELSESR</sequence>
<name>A0A947GDD3_9HYPH</name>
<evidence type="ECO:0000313" key="2">
    <source>
        <dbReference type="EMBL" id="MBT9290166.1"/>
    </source>
</evidence>
<evidence type="ECO:0000259" key="1">
    <source>
        <dbReference type="Pfam" id="PF01364"/>
    </source>
</evidence>
<gene>
    <name evidence="2" type="ORF">KL771_11905</name>
</gene>
<reference evidence="2 3" key="1">
    <citation type="submission" date="2021-06" db="EMBL/GenBank/DDBJ databases">
        <authorList>
            <person name="Grouzdev D.S."/>
            <person name="Koziaeva V."/>
        </authorList>
    </citation>
    <scope>NUCLEOTIDE SEQUENCE [LARGE SCALE GENOMIC DNA]</scope>
    <source>
        <strain evidence="2 3">22</strain>
    </source>
</reference>
<evidence type="ECO:0000313" key="3">
    <source>
        <dbReference type="Proteomes" id="UP000766595"/>
    </source>
</evidence>
<dbReference type="EMBL" id="JAHHZF010000005">
    <property type="protein sequence ID" value="MBT9290166.1"/>
    <property type="molecule type" value="Genomic_DNA"/>
</dbReference>
<protein>
    <recommendedName>
        <fullName evidence="1">Gingipain domain-containing protein</fullName>
    </recommendedName>
</protein>
<proteinExistence type="predicted"/>
<accession>A0A947GDD3</accession>